<dbReference type="AlphaFoldDB" id="A0A934WNX2"/>
<evidence type="ECO:0000256" key="2">
    <source>
        <dbReference type="SAM" id="SignalP"/>
    </source>
</evidence>
<evidence type="ECO:0000259" key="3">
    <source>
        <dbReference type="Pfam" id="PF05433"/>
    </source>
</evidence>
<accession>A0A934WNX2</accession>
<evidence type="ECO:0000313" key="4">
    <source>
        <dbReference type="EMBL" id="MBK6009364.1"/>
    </source>
</evidence>
<dbReference type="Proteomes" id="UP000630528">
    <property type="component" value="Unassembled WGS sequence"/>
</dbReference>
<sequence>MNTKIVSAAVLAASLLGLGGCATMDRQTVGTVGGAAVGGLVGSAIGGTGATILGAGAGALVGNQMTKPGHTLNK</sequence>
<keyword evidence="1" id="KW-0472">Membrane</keyword>
<dbReference type="PROSITE" id="PS51257">
    <property type="entry name" value="PROKAR_LIPOPROTEIN"/>
    <property type="match status" value="1"/>
</dbReference>
<keyword evidence="5" id="KW-1185">Reference proteome</keyword>
<reference evidence="4" key="2">
    <citation type="submission" date="2021-01" db="EMBL/GenBank/DDBJ databases">
        <authorList>
            <person name="Kang M."/>
        </authorList>
    </citation>
    <scope>NUCLEOTIDE SEQUENCE</scope>
    <source>
        <strain evidence="4">KACC 17527</strain>
    </source>
</reference>
<dbReference type="EMBL" id="JAEPWM010000019">
    <property type="protein sequence ID" value="MBK6009364.1"/>
    <property type="molecule type" value="Genomic_DNA"/>
</dbReference>
<gene>
    <name evidence="4" type="ORF">JJB11_24970</name>
</gene>
<name>A0A934WNX2_9BURK</name>
<feature type="signal peptide" evidence="2">
    <location>
        <begin position="1"/>
        <end position="22"/>
    </location>
</feature>
<feature type="transmembrane region" description="Helical" evidence="1">
    <location>
        <begin position="37"/>
        <end position="61"/>
    </location>
</feature>
<evidence type="ECO:0000313" key="5">
    <source>
        <dbReference type="Proteomes" id="UP000630528"/>
    </source>
</evidence>
<proteinExistence type="predicted"/>
<dbReference type="InterPro" id="IPR008816">
    <property type="entry name" value="Gly_zipper_2TM_dom"/>
</dbReference>
<keyword evidence="1" id="KW-0812">Transmembrane</keyword>
<comment type="caution">
    <text evidence="4">The sequence shown here is derived from an EMBL/GenBank/DDBJ whole genome shotgun (WGS) entry which is preliminary data.</text>
</comment>
<reference evidence="4" key="1">
    <citation type="journal article" date="2012" name="J. Microbiol. Biotechnol.">
        <title>Ramlibacter ginsenosidimutans sp. nov., with ginsenoside-converting activity.</title>
        <authorList>
            <person name="Wang L."/>
            <person name="An D.S."/>
            <person name="Kim S.G."/>
            <person name="Jin F.X."/>
            <person name="Kim S.C."/>
            <person name="Lee S.T."/>
            <person name="Im W.T."/>
        </authorList>
    </citation>
    <scope>NUCLEOTIDE SEQUENCE</scope>
    <source>
        <strain evidence="4">KACC 17527</strain>
    </source>
</reference>
<evidence type="ECO:0000256" key="1">
    <source>
        <dbReference type="SAM" id="Phobius"/>
    </source>
</evidence>
<protein>
    <submittedName>
        <fullName evidence="4">Glycine zipper 2TM domain-containing protein</fullName>
    </submittedName>
</protein>
<dbReference type="RefSeq" id="WP_201177912.1">
    <property type="nucleotide sequence ID" value="NZ_JAEPWM010000019.1"/>
</dbReference>
<dbReference type="Pfam" id="PF05433">
    <property type="entry name" value="Rick_17kDa_Anti"/>
    <property type="match status" value="1"/>
</dbReference>
<dbReference type="GO" id="GO:0019867">
    <property type="term" value="C:outer membrane"/>
    <property type="evidence" value="ECO:0007669"/>
    <property type="project" value="InterPro"/>
</dbReference>
<feature type="chain" id="PRO_5036690505" evidence="2">
    <location>
        <begin position="23"/>
        <end position="74"/>
    </location>
</feature>
<keyword evidence="1" id="KW-1133">Transmembrane helix</keyword>
<keyword evidence="2" id="KW-0732">Signal</keyword>
<feature type="domain" description="Glycine zipper 2TM" evidence="3">
    <location>
        <begin position="29"/>
        <end position="65"/>
    </location>
</feature>
<organism evidence="4 5">
    <name type="scientific">Ramlibacter ginsenosidimutans</name>
    <dbReference type="NCBI Taxonomy" id="502333"/>
    <lineage>
        <taxon>Bacteria</taxon>
        <taxon>Pseudomonadati</taxon>
        <taxon>Pseudomonadota</taxon>
        <taxon>Betaproteobacteria</taxon>
        <taxon>Burkholderiales</taxon>
        <taxon>Comamonadaceae</taxon>
        <taxon>Ramlibacter</taxon>
    </lineage>
</organism>